<keyword evidence="3 9" id="KW-0808">Transferase</keyword>
<evidence type="ECO:0000256" key="5">
    <source>
        <dbReference type="ARBA" id="ARBA00022989"/>
    </source>
</evidence>
<gene>
    <name evidence="9" type="ORF">E6K79_04310</name>
</gene>
<protein>
    <submittedName>
        <fullName evidence="9">Sugar transferase</fullName>
    </submittedName>
</protein>
<feature type="transmembrane region" description="Helical" evidence="7">
    <location>
        <begin position="108"/>
        <end position="130"/>
    </location>
</feature>
<comment type="subcellular location">
    <subcellularLocation>
        <location evidence="1">Membrane</location>
        <topology evidence="1">Multi-pass membrane protein</topology>
    </subcellularLocation>
</comment>
<organism evidence="9 10">
    <name type="scientific">Eiseniibacteriota bacterium</name>
    <dbReference type="NCBI Taxonomy" id="2212470"/>
    <lineage>
        <taxon>Bacteria</taxon>
        <taxon>Candidatus Eiseniibacteriota</taxon>
    </lineage>
</organism>
<keyword evidence="4 7" id="KW-0812">Transmembrane</keyword>
<comment type="similarity">
    <text evidence="2">Belongs to the bacterial sugar transferase family.</text>
</comment>
<accession>A0A538TPN0</accession>
<dbReference type="GO" id="GO:0016020">
    <property type="term" value="C:membrane"/>
    <property type="evidence" value="ECO:0007669"/>
    <property type="project" value="UniProtKB-SubCell"/>
</dbReference>
<evidence type="ECO:0000256" key="3">
    <source>
        <dbReference type="ARBA" id="ARBA00022679"/>
    </source>
</evidence>
<feature type="domain" description="Bacterial sugar transferase" evidence="8">
    <location>
        <begin position="290"/>
        <end position="454"/>
    </location>
</feature>
<dbReference type="Pfam" id="PF02397">
    <property type="entry name" value="Bac_transf"/>
    <property type="match status" value="1"/>
</dbReference>
<comment type="caution">
    <text evidence="9">The sequence shown here is derived from an EMBL/GenBank/DDBJ whole genome shotgun (WGS) entry which is preliminary data.</text>
</comment>
<feature type="transmembrane region" description="Helical" evidence="7">
    <location>
        <begin position="33"/>
        <end position="52"/>
    </location>
</feature>
<dbReference type="AlphaFoldDB" id="A0A538TPN0"/>
<keyword evidence="6 7" id="KW-0472">Membrane</keyword>
<evidence type="ECO:0000256" key="4">
    <source>
        <dbReference type="ARBA" id="ARBA00022692"/>
    </source>
</evidence>
<evidence type="ECO:0000256" key="2">
    <source>
        <dbReference type="ARBA" id="ARBA00006464"/>
    </source>
</evidence>
<dbReference type="InterPro" id="IPR017475">
    <property type="entry name" value="EPS_sugar_tfrase"/>
</dbReference>
<evidence type="ECO:0000313" key="9">
    <source>
        <dbReference type="EMBL" id="TMQ65560.1"/>
    </source>
</evidence>
<evidence type="ECO:0000259" key="8">
    <source>
        <dbReference type="Pfam" id="PF02397"/>
    </source>
</evidence>
<feature type="transmembrane region" description="Helical" evidence="7">
    <location>
        <begin position="292"/>
        <end position="316"/>
    </location>
</feature>
<dbReference type="EMBL" id="VBOZ01000012">
    <property type="protein sequence ID" value="TMQ65560.1"/>
    <property type="molecule type" value="Genomic_DNA"/>
</dbReference>
<dbReference type="InterPro" id="IPR003362">
    <property type="entry name" value="Bact_transf"/>
</dbReference>
<dbReference type="NCBIfam" id="TIGR03025">
    <property type="entry name" value="EPS_sugtrans"/>
    <property type="match status" value="1"/>
</dbReference>
<reference evidence="9 10" key="1">
    <citation type="journal article" date="2019" name="Nat. Microbiol.">
        <title>Mediterranean grassland soil C-N compound turnover is dependent on rainfall and depth, and is mediated by genomically divergent microorganisms.</title>
        <authorList>
            <person name="Diamond S."/>
            <person name="Andeer P.F."/>
            <person name="Li Z."/>
            <person name="Crits-Christoph A."/>
            <person name="Burstein D."/>
            <person name="Anantharaman K."/>
            <person name="Lane K.R."/>
            <person name="Thomas B.C."/>
            <person name="Pan C."/>
            <person name="Northen T.R."/>
            <person name="Banfield J.F."/>
        </authorList>
    </citation>
    <scope>NUCLEOTIDE SEQUENCE [LARGE SCALE GENOMIC DNA]</scope>
    <source>
        <strain evidence="9">WS_9</strain>
    </source>
</reference>
<dbReference type="PANTHER" id="PTHR30576">
    <property type="entry name" value="COLANIC BIOSYNTHESIS UDP-GLUCOSE LIPID CARRIER TRANSFERASE"/>
    <property type="match status" value="1"/>
</dbReference>
<dbReference type="PANTHER" id="PTHR30576:SF10">
    <property type="entry name" value="SLL5057 PROTEIN"/>
    <property type="match status" value="1"/>
</dbReference>
<evidence type="ECO:0000256" key="1">
    <source>
        <dbReference type="ARBA" id="ARBA00004141"/>
    </source>
</evidence>
<sequence length="458" mass="50124">MNLEAFARSASGPVEASAPLRPLSPISATRHRIAIAATIAADLIAVAIGFVLPALLRFTPSDLLAAAMTPGGICVIGLGALLWVGLLSAQDAYAPRTLISGSDQVLRVVGALLPAWVLTHLLAFLVKLPVPFESRLVVGLSLPAVFLSLLAARLGFVQPLARRAYRRLCLGPILVIGDTDRAQRLAQDLEERDARSRLVVTRPLANLTPRDAGRLVEEHGFGEVVIEPNGMGLHDILDVAFACLDQRAEVKIISNRFQVVMGRSAIGDHDGVPVMRFRRFDLSGPEQLVKRVVDVIGASIGLLLLAPVLIAIAVAVKLSSPGPVLFRQPRIGRGGRQFAMYKFRTMVDGNDSKVHENYLRNYIRDGAPATVAEDGTKIYKLTEDPRVTRVGAWLRALSLDELPQLWNVVRGDMSLVGPRPCLPYEWDLYRPWQRRRLDVLPGCTGLWQVTARSHSTRW</sequence>
<proteinExistence type="inferred from homology"/>
<keyword evidence="5 7" id="KW-1133">Transmembrane helix</keyword>
<feature type="transmembrane region" description="Helical" evidence="7">
    <location>
        <begin position="64"/>
        <end position="87"/>
    </location>
</feature>
<dbReference type="Proteomes" id="UP000317691">
    <property type="component" value="Unassembled WGS sequence"/>
</dbReference>
<evidence type="ECO:0000313" key="10">
    <source>
        <dbReference type="Proteomes" id="UP000317691"/>
    </source>
</evidence>
<evidence type="ECO:0000256" key="6">
    <source>
        <dbReference type="ARBA" id="ARBA00023136"/>
    </source>
</evidence>
<evidence type="ECO:0000256" key="7">
    <source>
        <dbReference type="SAM" id="Phobius"/>
    </source>
</evidence>
<name>A0A538TPN0_UNCEI</name>
<dbReference type="GO" id="GO:0016780">
    <property type="term" value="F:phosphotransferase activity, for other substituted phosphate groups"/>
    <property type="evidence" value="ECO:0007669"/>
    <property type="project" value="TreeGrafter"/>
</dbReference>
<feature type="transmembrane region" description="Helical" evidence="7">
    <location>
        <begin position="136"/>
        <end position="157"/>
    </location>
</feature>